<evidence type="ECO:0000313" key="2">
    <source>
        <dbReference type="Proteomes" id="UP001287286"/>
    </source>
</evidence>
<dbReference type="EMBL" id="JAWRVI010000101">
    <property type="protein sequence ID" value="KAK4077269.1"/>
    <property type="molecule type" value="Genomic_DNA"/>
</dbReference>
<sequence length="207" mass="23688">MPYISRLLKQTLNTPEGLIIYNRDRFYAPWGFTVYRTTFGSSTDRQWQLLLQEISAKVYDEISAHEDDEPDAASKLKSLFRLDSRSDPDTQAGATMDQLRDHYKNGVGGTPMNTERHRVFLVADAEVLTAVSEGNLWIKCVQADYEAADYVPKNTRVWGGGRQTFFGWGKLTLRSLVEFWGLTAPWNLEKVTEPTMDEKQIQVWDGL</sequence>
<organism evidence="1 2">
    <name type="scientific">Purpureocillium lilacinum</name>
    <name type="common">Paecilomyces lilacinus</name>
    <dbReference type="NCBI Taxonomy" id="33203"/>
    <lineage>
        <taxon>Eukaryota</taxon>
        <taxon>Fungi</taxon>
        <taxon>Dikarya</taxon>
        <taxon>Ascomycota</taxon>
        <taxon>Pezizomycotina</taxon>
        <taxon>Sordariomycetes</taxon>
        <taxon>Hypocreomycetidae</taxon>
        <taxon>Hypocreales</taxon>
        <taxon>Ophiocordycipitaceae</taxon>
        <taxon>Purpureocillium</taxon>
    </lineage>
</organism>
<comment type="caution">
    <text evidence="1">The sequence shown here is derived from an EMBL/GenBank/DDBJ whole genome shotgun (WGS) entry which is preliminary data.</text>
</comment>
<reference evidence="1 2" key="1">
    <citation type="journal article" date="2024" name="Microbiol. Resour. Announc.">
        <title>Genome annotations for the ascomycete fungi Trichoderma harzianum, Trichoderma aggressivum, and Purpureocillium lilacinum.</title>
        <authorList>
            <person name="Beijen E.P.W."/>
            <person name="Ohm R.A."/>
        </authorList>
    </citation>
    <scope>NUCLEOTIDE SEQUENCE [LARGE SCALE GENOMIC DNA]</scope>
    <source>
        <strain evidence="1 2">CBS 150709</strain>
    </source>
</reference>
<proteinExistence type="predicted"/>
<gene>
    <name evidence="1" type="ORF">Purlil1_12393</name>
</gene>
<name>A0ABR0BH06_PURLI</name>
<protein>
    <submittedName>
        <fullName evidence="1">Uncharacterized protein</fullName>
    </submittedName>
</protein>
<evidence type="ECO:0000313" key="1">
    <source>
        <dbReference type="EMBL" id="KAK4077269.1"/>
    </source>
</evidence>
<dbReference type="Proteomes" id="UP001287286">
    <property type="component" value="Unassembled WGS sequence"/>
</dbReference>
<keyword evidence="2" id="KW-1185">Reference proteome</keyword>
<accession>A0ABR0BH06</accession>